<evidence type="ECO:0000313" key="2">
    <source>
        <dbReference type="Proteomes" id="UP000503096"/>
    </source>
</evidence>
<dbReference type="InParanoid" id="A0A6M4H1V2"/>
<dbReference type="Proteomes" id="UP000503096">
    <property type="component" value="Chromosome"/>
</dbReference>
<dbReference type="AlphaFoldDB" id="A0A6M4H1V2"/>
<evidence type="ECO:0000313" key="1">
    <source>
        <dbReference type="EMBL" id="QJR13486.1"/>
    </source>
</evidence>
<name>A0A6M4H1V2_9PROT</name>
<dbReference type="EMBL" id="CP053073">
    <property type="protein sequence ID" value="QJR13486.1"/>
    <property type="molecule type" value="Genomic_DNA"/>
</dbReference>
<reference evidence="1 2" key="1">
    <citation type="submission" date="2020-04" db="EMBL/GenBank/DDBJ databases">
        <title>Usitatibacter rugosus gen. nov., sp. nov. and Usitatibacter palustris sp. nov., novel members of Usitatibacteraceae fam. nov. within the order Nitrosomonadales isolated from soil.</title>
        <authorList>
            <person name="Huber K.J."/>
            <person name="Neumann-Schaal M."/>
            <person name="Geppert A."/>
            <person name="Luckner M."/>
            <person name="Wanner G."/>
            <person name="Overmann J."/>
        </authorList>
    </citation>
    <scope>NUCLEOTIDE SEQUENCE [LARGE SCALE GENOMIC DNA]</scope>
    <source>
        <strain evidence="1 2">Swamp67</strain>
    </source>
</reference>
<accession>A0A6M4H1V2</accession>
<proteinExistence type="predicted"/>
<protein>
    <submittedName>
        <fullName evidence="1">Uncharacterized protein</fullName>
    </submittedName>
</protein>
<gene>
    <name evidence="1" type="ORF">DSM104440_00270</name>
</gene>
<dbReference type="KEGG" id="upl:DSM104440_00270"/>
<keyword evidence="2" id="KW-1185">Reference proteome</keyword>
<organism evidence="1 2">
    <name type="scientific">Usitatibacter palustris</name>
    <dbReference type="NCBI Taxonomy" id="2732487"/>
    <lineage>
        <taxon>Bacteria</taxon>
        <taxon>Pseudomonadati</taxon>
        <taxon>Pseudomonadota</taxon>
        <taxon>Betaproteobacteria</taxon>
        <taxon>Nitrosomonadales</taxon>
        <taxon>Usitatibacteraceae</taxon>
        <taxon>Usitatibacter</taxon>
    </lineage>
</organism>
<sequence length="148" mass="16184">MDRDSAKSVVEAIEAASAKVNESLHTVMCNESLGTAKVYGRLVGDFLGISYTNALARIWKAYPDLEPPEMKTPYVEAKPSLTAESRAAIQEGLTHALEAMDRVRATMIESDPSLSLRKGDIAELEATVDALAAFLERPRFREEPSTDV</sequence>